<keyword evidence="8" id="KW-1185">Reference proteome</keyword>
<name>A0A9P0H6C5_NEZVI</name>
<dbReference type="GO" id="GO:0005743">
    <property type="term" value="C:mitochondrial inner membrane"/>
    <property type="evidence" value="ECO:0007669"/>
    <property type="project" value="TreeGrafter"/>
</dbReference>
<dbReference type="InterPro" id="IPR011990">
    <property type="entry name" value="TPR-like_helical_dom_sf"/>
</dbReference>
<protein>
    <submittedName>
        <fullName evidence="7">Uncharacterized protein</fullName>
    </submittedName>
</protein>
<dbReference type="Proteomes" id="UP001152798">
    <property type="component" value="Chromosome 3"/>
</dbReference>
<comment type="subcellular location">
    <subcellularLocation>
        <location evidence="1">Mitochondrion</location>
    </subcellularLocation>
</comment>
<evidence type="ECO:0000256" key="5">
    <source>
        <dbReference type="ARBA" id="ARBA00022946"/>
    </source>
</evidence>
<evidence type="ECO:0000313" key="7">
    <source>
        <dbReference type="EMBL" id="CAH1396241.1"/>
    </source>
</evidence>
<dbReference type="Gene3D" id="1.25.40.10">
    <property type="entry name" value="Tetratricopeptide repeat domain"/>
    <property type="match status" value="1"/>
</dbReference>
<keyword evidence="5" id="KW-0809">Transit peptide</keyword>
<keyword evidence="6" id="KW-0496">Mitochondrion</keyword>
<dbReference type="Pfam" id="PF13181">
    <property type="entry name" value="TPR_8"/>
    <property type="match status" value="1"/>
</dbReference>
<dbReference type="InterPro" id="IPR019734">
    <property type="entry name" value="TPR_rpt"/>
</dbReference>
<evidence type="ECO:0000256" key="4">
    <source>
        <dbReference type="ARBA" id="ARBA00022803"/>
    </source>
</evidence>
<dbReference type="GO" id="GO:0034551">
    <property type="term" value="P:mitochondrial respiratory chain complex III assembly"/>
    <property type="evidence" value="ECO:0007669"/>
    <property type="project" value="InterPro"/>
</dbReference>
<reference evidence="7" key="1">
    <citation type="submission" date="2022-01" db="EMBL/GenBank/DDBJ databases">
        <authorList>
            <person name="King R."/>
        </authorList>
    </citation>
    <scope>NUCLEOTIDE SEQUENCE</scope>
</reference>
<dbReference type="SUPFAM" id="SSF48452">
    <property type="entry name" value="TPR-like"/>
    <property type="match status" value="2"/>
</dbReference>
<evidence type="ECO:0000256" key="2">
    <source>
        <dbReference type="ARBA" id="ARBA00008219"/>
    </source>
</evidence>
<dbReference type="AlphaFoldDB" id="A0A9P0H6C5"/>
<evidence type="ECO:0000256" key="3">
    <source>
        <dbReference type="ARBA" id="ARBA00022737"/>
    </source>
</evidence>
<organism evidence="7 8">
    <name type="scientific">Nezara viridula</name>
    <name type="common">Southern green stink bug</name>
    <name type="synonym">Cimex viridulus</name>
    <dbReference type="NCBI Taxonomy" id="85310"/>
    <lineage>
        <taxon>Eukaryota</taxon>
        <taxon>Metazoa</taxon>
        <taxon>Ecdysozoa</taxon>
        <taxon>Arthropoda</taxon>
        <taxon>Hexapoda</taxon>
        <taxon>Insecta</taxon>
        <taxon>Pterygota</taxon>
        <taxon>Neoptera</taxon>
        <taxon>Paraneoptera</taxon>
        <taxon>Hemiptera</taxon>
        <taxon>Heteroptera</taxon>
        <taxon>Panheteroptera</taxon>
        <taxon>Pentatomomorpha</taxon>
        <taxon>Pentatomoidea</taxon>
        <taxon>Pentatomidae</taxon>
        <taxon>Pentatominae</taxon>
        <taxon>Nezara</taxon>
    </lineage>
</organism>
<keyword evidence="4" id="KW-0802">TPR repeat</keyword>
<gene>
    <name evidence="7" type="ORF">NEZAVI_LOCUS6346</name>
</gene>
<evidence type="ECO:0000256" key="6">
    <source>
        <dbReference type="ARBA" id="ARBA00023128"/>
    </source>
</evidence>
<evidence type="ECO:0000256" key="1">
    <source>
        <dbReference type="ARBA" id="ARBA00004173"/>
    </source>
</evidence>
<comment type="similarity">
    <text evidence="2">Belongs to the TTC19 family.</text>
</comment>
<dbReference type="OrthoDB" id="5986190at2759"/>
<accession>A0A9P0H6C5</accession>
<keyword evidence="3" id="KW-0677">Repeat</keyword>
<dbReference type="PANTHER" id="PTHR13143:SF6">
    <property type="entry name" value="TETRATRICOPEPTIDE REPEAT PROTEIN 19, MITOCHONDRIAL"/>
    <property type="match status" value="1"/>
</dbReference>
<proteinExistence type="inferred from homology"/>
<evidence type="ECO:0000313" key="8">
    <source>
        <dbReference type="Proteomes" id="UP001152798"/>
    </source>
</evidence>
<sequence>MRKLFRTINRVLGLRKSIQNSCQYTINKTKFLDLKISNSFEDAGKKQLFFCKFMYFTFIGLGTKNNEKKKKKEDEQDILGNKWKREKDVSQHIALAEVALKHGEPKKAEVILQDVVQLCGTEPIVGVCCAYDMLATIAYKEGNILKAKDILEKVINYLISSGTDPNHDRVVQFRLKLARILSKLGFSQDAEDNFKECLEIQKLKSQSEMLNEESEILWINTLFWYGKHLSNNKKYVEAKECFDTAYKISARTKSLLSSQVMVILFNLSEMSYLGGQKDEALRYLLNAVTLGQLTNNSDLPTYYNRIGLIYLSKGLLNEAKIWCENGKNKGKRGHNKNAQAEGESCIKKINELIRIPKA</sequence>
<dbReference type="InterPro" id="IPR040395">
    <property type="entry name" value="TTC19"/>
</dbReference>
<dbReference type="PANTHER" id="PTHR13143">
    <property type="entry name" value="TETRATRICOPEPTIDE REPEAT PROTEIN 19"/>
    <property type="match status" value="1"/>
</dbReference>
<dbReference type="EMBL" id="OV725079">
    <property type="protein sequence ID" value="CAH1396241.1"/>
    <property type="molecule type" value="Genomic_DNA"/>
</dbReference>